<protein>
    <submittedName>
        <fullName evidence="3">YciI family protein</fullName>
    </submittedName>
</protein>
<gene>
    <name evidence="3" type="ORF">ACFQ3Q_02565</name>
</gene>
<reference evidence="4" key="1">
    <citation type="journal article" date="2019" name="Int. J. Syst. Evol. Microbiol.">
        <title>The Global Catalogue of Microorganisms (GCM) 10K type strain sequencing project: providing services to taxonomists for standard genome sequencing and annotation.</title>
        <authorList>
            <consortium name="The Broad Institute Genomics Platform"/>
            <consortium name="The Broad Institute Genome Sequencing Center for Infectious Disease"/>
            <person name="Wu L."/>
            <person name="Ma J."/>
        </authorList>
    </citation>
    <scope>NUCLEOTIDE SEQUENCE [LARGE SCALE GENOMIC DNA]</scope>
    <source>
        <strain evidence="4">CCUG 64793</strain>
    </source>
</reference>
<dbReference type="Proteomes" id="UP001597131">
    <property type="component" value="Unassembled WGS sequence"/>
</dbReference>
<dbReference type="Gene3D" id="3.30.70.1060">
    <property type="entry name" value="Dimeric alpha+beta barrel"/>
    <property type="match status" value="1"/>
</dbReference>
<keyword evidence="4" id="KW-1185">Reference proteome</keyword>
<dbReference type="SUPFAM" id="SSF54909">
    <property type="entry name" value="Dimeric alpha+beta barrel"/>
    <property type="match status" value="1"/>
</dbReference>
<dbReference type="Pfam" id="PF03795">
    <property type="entry name" value="YCII"/>
    <property type="match status" value="1"/>
</dbReference>
<evidence type="ECO:0000256" key="1">
    <source>
        <dbReference type="ARBA" id="ARBA00007689"/>
    </source>
</evidence>
<accession>A0ABW3NN01</accession>
<evidence type="ECO:0000259" key="2">
    <source>
        <dbReference type="Pfam" id="PF03795"/>
    </source>
</evidence>
<proteinExistence type="inferred from homology"/>
<comment type="caution">
    <text evidence="3">The sequence shown here is derived from an EMBL/GenBank/DDBJ whole genome shotgun (WGS) entry which is preliminary data.</text>
</comment>
<dbReference type="RefSeq" id="WP_380742615.1">
    <property type="nucleotide sequence ID" value="NZ_JBHTLI010000001.1"/>
</dbReference>
<feature type="domain" description="YCII-related" evidence="2">
    <location>
        <begin position="88"/>
        <end position="164"/>
    </location>
</feature>
<evidence type="ECO:0000313" key="4">
    <source>
        <dbReference type="Proteomes" id="UP001597131"/>
    </source>
</evidence>
<dbReference type="InterPro" id="IPR005545">
    <property type="entry name" value="YCII"/>
</dbReference>
<evidence type="ECO:0000313" key="3">
    <source>
        <dbReference type="EMBL" id="MFD1094620.1"/>
    </source>
</evidence>
<sequence>MGRLKLLKNTIGTLFLATLLTACDQPVEKTRGVPAASEVKTESHNLTGIKARAEALKKEGYKTFTYQEGDTTYLMQQYYMVFLKAGDKRNQDSTEVAELQKKHLAHLSRMAEEGYASLIGPFGDDGEIRGIVVFNTPTQEEADSLANLDPMVKAGRLKVEVHPWWTAKGGKLE</sequence>
<dbReference type="InterPro" id="IPR011008">
    <property type="entry name" value="Dimeric_a/b-barrel"/>
</dbReference>
<name>A0ABW3NN01_9FLAO</name>
<organism evidence="3 4">
    <name type="scientific">Salegentibacter chungangensis</name>
    <dbReference type="NCBI Taxonomy" id="1335724"/>
    <lineage>
        <taxon>Bacteria</taxon>
        <taxon>Pseudomonadati</taxon>
        <taxon>Bacteroidota</taxon>
        <taxon>Flavobacteriia</taxon>
        <taxon>Flavobacteriales</taxon>
        <taxon>Flavobacteriaceae</taxon>
        <taxon>Salegentibacter</taxon>
    </lineage>
</organism>
<comment type="similarity">
    <text evidence="1">Belongs to the YciI family.</text>
</comment>
<dbReference type="EMBL" id="JBHTLI010000001">
    <property type="protein sequence ID" value="MFD1094620.1"/>
    <property type="molecule type" value="Genomic_DNA"/>
</dbReference>
<dbReference type="PROSITE" id="PS51257">
    <property type="entry name" value="PROKAR_LIPOPROTEIN"/>
    <property type="match status" value="1"/>
</dbReference>